<dbReference type="EMBL" id="CP013655">
    <property type="protein sequence ID" value="ALS36840.1"/>
    <property type="molecule type" value="Genomic_DNA"/>
</dbReference>
<keyword evidence="3" id="KW-1185">Reference proteome</keyword>
<dbReference type="Gene3D" id="2.30.30.40">
    <property type="entry name" value="SH3 Domains"/>
    <property type="match status" value="1"/>
</dbReference>
<organism evidence="2 3">
    <name type="scientific">Enterococcus rotai</name>
    <dbReference type="NCBI Taxonomy" id="118060"/>
    <lineage>
        <taxon>Bacteria</taxon>
        <taxon>Bacillati</taxon>
        <taxon>Bacillota</taxon>
        <taxon>Bacilli</taxon>
        <taxon>Lactobacillales</taxon>
        <taxon>Enterococcaceae</taxon>
        <taxon>Enterococcus</taxon>
    </lineage>
</organism>
<dbReference type="AlphaFoldDB" id="A0A0U2X9Q0"/>
<dbReference type="SUPFAM" id="SSF82057">
    <property type="entry name" value="Prokaryotic SH3-related domain"/>
    <property type="match status" value="1"/>
</dbReference>
<name>A0A0U2X9Q0_9ENTE</name>
<evidence type="ECO:0000313" key="3">
    <source>
        <dbReference type="Proteomes" id="UP000067523"/>
    </source>
</evidence>
<reference evidence="3" key="1">
    <citation type="submission" date="2015-12" db="EMBL/GenBank/DDBJ databases">
        <authorList>
            <person name="Lauer A."/>
            <person name="Humrighouse B."/>
            <person name="Loparev V."/>
            <person name="Shewmaker P.L."/>
            <person name="Whitney A.M."/>
            <person name="McLaughlin R.W."/>
        </authorList>
    </citation>
    <scope>NUCLEOTIDE SEQUENCE [LARGE SCALE GENOMIC DNA]</scope>
    <source>
        <strain evidence="3">LMG 26678</strain>
    </source>
</reference>
<protein>
    <recommendedName>
        <fullName evidence="1">Protein YjdM C-terminal domain-containing protein</fullName>
    </recommendedName>
</protein>
<feature type="domain" description="Protein YjdM C-terminal" evidence="1">
    <location>
        <begin position="6"/>
        <end position="70"/>
    </location>
</feature>
<evidence type="ECO:0000259" key="1">
    <source>
        <dbReference type="Pfam" id="PF03831"/>
    </source>
</evidence>
<dbReference type="Proteomes" id="UP000067523">
    <property type="component" value="Chromosome"/>
</dbReference>
<accession>A0A0U2X9Q0</accession>
<dbReference type="Pfam" id="PF03831">
    <property type="entry name" value="YjdM"/>
    <property type="match status" value="1"/>
</dbReference>
<dbReference type="KEGG" id="erx:ATZ35_06625"/>
<evidence type="ECO:0000313" key="2">
    <source>
        <dbReference type="EMBL" id="ALS36840.1"/>
    </source>
</evidence>
<dbReference type="InterPro" id="IPR013988">
    <property type="entry name" value="YjdM_C"/>
</dbReference>
<dbReference type="STRING" id="118060.ATZ35_06625"/>
<sequence length="73" mass="8377">MEVVIYDSLGHQLHNGDTVILTKDLKLKGTKFILKRGFKLKKITVRDDVFCIVARTKEHGIIELKNESVKLLK</sequence>
<dbReference type="RefSeq" id="WP_208930059.1">
    <property type="nucleotide sequence ID" value="NZ_CP013655.1"/>
</dbReference>
<gene>
    <name evidence="2" type="ORF">ATZ35_06625</name>
</gene>
<proteinExistence type="predicted"/>